<name>A0A1N6ZIV7_9BACT</name>
<feature type="transmembrane region" description="Helical" evidence="1">
    <location>
        <begin position="12"/>
        <end position="32"/>
    </location>
</feature>
<evidence type="ECO:0000313" key="3">
    <source>
        <dbReference type="Proteomes" id="UP000185924"/>
    </source>
</evidence>
<keyword evidence="1" id="KW-0472">Membrane</keyword>
<reference evidence="3" key="1">
    <citation type="submission" date="2017-01" db="EMBL/GenBank/DDBJ databases">
        <authorList>
            <person name="Varghese N."/>
            <person name="Submissions S."/>
        </authorList>
    </citation>
    <scope>NUCLEOTIDE SEQUENCE [LARGE SCALE GENOMIC DNA]</scope>
    <source>
        <strain evidence="3">DM9</strain>
    </source>
</reference>
<dbReference type="STRING" id="1077936.SAMN05421545_3020"/>
<dbReference type="AlphaFoldDB" id="A0A1N6ZIV7"/>
<accession>A0A1N6ZIV7</accession>
<feature type="transmembrane region" description="Helical" evidence="1">
    <location>
        <begin position="101"/>
        <end position="122"/>
    </location>
</feature>
<feature type="transmembrane region" description="Helical" evidence="1">
    <location>
        <begin position="75"/>
        <end position="95"/>
    </location>
</feature>
<gene>
    <name evidence="2" type="ORF">SAMN05421545_3020</name>
</gene>
<keyword evidence="3" id="KW-1185">Reference proteome</keyword>
<evidence type="ECO:0008006" key="4">
    <source>
        <dbReference type="Google" id="ProtNLM"/>
    </source>
</evidence>
<organism evidence="2 3">
    <name type="scientific">Pontibacter lucknowensis</name>
    <dbReference type="NCBI Taxonomy" id="1077936"/>
    <lineage>
        <taxon>Bacteria</taxon>
        <taxon>Pseudomonadati</taxon>
        <taxon>Bacteroidota</taxon>
        <taxon>Cytophagia</taxon>
        <taxon>Cytophagales</taxon>
        <taxon>Hymenobacteraceae</taxon>
        <taxon>Pontibacter</taxon>
    </lineage>
</organism>
<dbReference type="Proteomes" id="UP000185924">
    <property type="component" value="Unassembled WGS sequence"/>
</dbReference>
<keyword evidence="1" id="KW-1133">Transmembrane helix</keyword>
<dbReference type="EMBL" id="FTNM01000004">
    <property type="protein sequence ID" value="SIR26822.1"/>
    <property type="molecule type" value="Genomic_DNA"/>
</dbReference>
<proteinExistence type="predicted"/>
<keyword evidence="1" id="KW-0812">Transmembrane</keyword>
<evidence type="ECO:0000313" key="2">
    <source>
        <dbReference type="EMBL" id="SIR26822.1"/>
    </source>
</evidence>
<evidence type="ECO:0000256" key="1">
    <source>
        <dbReference type="SAM" id="Phobius"/>
    </source>
</evidence>
<dbReference type="OrthoDB" id="2112507at2"/>
<dbReference type="RefSeq" id="WP_076422686.1">
    <property type="nucleotide sequence ID" value="NZ_FTNM01000004.1"/>
</dbReference>
<protein>
    <recommendedName>
        <fullName evidence="4">DUF1449 family protein</fullName>
    </recommendedName>
</protein>
<sequence>MNELLQATFSAVNIIPTALLAFVLLYWLAVIFGFLDLDFFDVEVEPEVDADGVSAVSWLNNVLAFFNLGKVPFMVFLTFLALPFWAFSILANYYLNEGYTLLGWLYLIPAFVAALFFAKFLTMPFVRVFSAMEKEHESAANIIGQICTVTLPASGHELGQAAVKTTGAPLLLNVKTSHGSAVQKGETALVLEYNAENKFYLIEPYQTI</sequence>